<keyword evidence="1" id="KW-0472">Membrane</keyword>
<dbReference type="InterPro" id="IPR015943">
    <property type="entry name" value="WD40/YVTN_repeat-like_dom_sf"/>
</dbReference>
<dbReference type="Gene3D" id="2.60.40.10">
    <property type="entry name" value="Immunoglobulins"/>
    <property type="match status" value="1"/>
</dbReference>
<dbReference type="SUPFAM" id="SSF101898">
    <property type="entry name" value="NHL repeat"/>
    <property type="match status" value="1"/>
</dbReference>
<dbReference type="SUPFAM" id="SSF55874">
    <property type="entry name" value="ATPase domain of HSP90 chaperone/DNA topoisomerase II/histidine kinase"/>
    <property type="match status" value="1"/>
</dbReference>
<sequence>MAVLSLCGAVCLGWGQPRPAVAFEPEAGLPLLDVFSPRDYRGHFQVWDITEDSAGLLYFGNLNKVLIYDGARWSHLAVPEAAFVRALAIDETDTLWIGGVDEMGYAPADESGERTFVSLKPHLPAAADRFGNIWAVGLTPDGVIFQSSSWLMCWNGREFSTLRLPDSRRWRMTQVGRETWLTDFTHGWFRLRFDGGVMLLEALPIPPDLQGQRAVGAHTSGDTGSTIIATDREGLWRWDGTAFHRFETSVDEQLRANRIYTMIGLSDGRLVLGSIHAGMRILDANGHQIAHFLEDNGLPDNSAVSLYATRDGLAVWSGAMLGTIRLDARSWVTWFHPANGAPRSKLYTPLRHRGELLVPGERGGLLHVIPASPDRAAHLQSDGISANSPNNLTAAQGKLLGTTAYGILDFDENFHGTPLPDSPVNATNIFPLPRQPGIWAAFNSDRVRRYRLDADGWHSLGDVPGIERVRSLSVDTDGSWWLGGPVIGVLHATFPQGYDEPPVIRTYNTANGRLPAGHGWTRFNTDQHGPLLTCNLGLMRYDPATDRFEPTAAYGTELADGSTHVNGSTPDDRGGLWMILRPADEDEASNNLRLGYGHAGRLTTLRLPRLTLIDDPTHLLHEPAAAGRPETLWIVGHAAMVRLNLDQWRQMPAEPDPILRIRTVTTGNGRRLAGTDRVQLPDHDHSLHVTFASVQLAAHPGATYESTFRSGSTAEVRTDQSSERNFSALGPGHHSLQLRAHYPGGQWSEPVSLQIDVPHPWWMRPLALTAYVTTLGLLIVAAWRWRVHRLMHRQHELEAAVRDRTAALAAQNEELERLRQIEFDEKLSARLAAEKARLEVLRYQLNPHFLFNTLNAICAQIIQTPRAARDTVIRLAEFCRLTLHRPDGDGAPRLREEIEMLRAYLAIEQTRLGELIEYKIEQDDSIGDMRLPPFLLLPLVENAVKYGAATSHDKVRICLSVQRAADHEVVIEVINSGEWIEPAVSDSRIRSLGIGLDNVRQRLTRYYPQRHEFTTHGRDGQVTVRLILRDTLTAPFQPPL</sequence>
<dbReference type="Gene3D" id="2.130.10.10">
    <property type="entry name" value="YVTN repeat-like/Quinoprotein amine dehydrogenase"/>
    <property type="match status" value="1"/>
</dbReference>
<dbReference type="AlphaFoldDB" id="A0AAF0CG92"/>
<dbReference type="RefSeq" id="WP_330928654.1">
    <property type="nucleotide sequence ID" value="NZ_CP119075.1"/>
</dbReference>
<evidence type="ECO:0000259" key="2">
    <source>
        <dbReference type="Pfam" id="PF06580"/>
    </source>
</evidence>
<dbReference type="EMBL" id="CP119075">
    <property type="protein sequence ID" value="WED63302.1"/>
    <property type="molecule type" value="Genomic_DNA"/>
</dbReference>
<evidence type="ECO:0000256" key="1">
    <source>
        <dbReference type="SAM" id="Phobius"/>
    </source>
</evidence>
<keyword evidence="3" id="KW-0418">Kinase</keyword>
<proteinExistence type="predicted"/>
<keyword evidence="1" id="KW-1133">Transmembrane helix</keyword>
<protein>
    <submittedName>
        <fullName evidence="3">Histidine kinase</fullName>
    </submittedName>
</protein>
<dbReference type="PANTHER" id="PTHR34220">
    <property type="entry name" value="SENSOR HISTIDINE KINASE YPDA"/>
    <property type="match status" value="1"/>
</dbReference>
<keyword evidence="4" id="KW-1185">Reference proteome</keyword>
<dbReference type="PANTHER" id="PTHR34220:SF7">
    <property type="entry name" value="SENSOR HISTIDINE KINASE YPDA"/>
    <property type="match status" value="1"/>
</dbReference>
<name>A0AAF0CG92_9BACT</name>
<evidence type="ECO:0000313" key="4">
    <source>
        <dbReference type="Proteomes" id="UP001218638"/>
    </source>
</evidence>
<dbReference type="KEGG" id="slom:PXH66_13270"/>
<organism evidence="3 4">
    <name type="scientific">Synoicihabitans lomoniglobus</name>
    <dbReference type="NCBI Taxonomy" id="2909285"/>
    <lineage>
        <taxon>Bacteria</taxon>
        <taxon>Pseudomonadati</taxon>
        <taxon>Verrucomicrobiota</taxon>
        <taxon>Opitutia</taxon>
        <taxon>Opitutales</taxon>
        <taxon>Opitutaceae</taxon>
        <taxon>Synoicihabitans</taxon>
    </lineage>
</organism>
<feature type="domain" description="Signal transduction histidine kinase internal region" evidence="2">
    <location>
        <begin position="836"/>
        <end position="914"/>
    </location>
</feature>
<gene>
    <name evidence="3" type="ORF">PXH66_13270</name>
</gene>
<dbReference type="GO" id="GO:0016020">
    <property type="term" value="C:membrane"/>
    <property type="evidence" value="ECO:0007669"/>
    <property type="project" value="InterPro"/>
</dbReference>
<dbReference type="InterPro" id="IPR036890">
    <property type="entry name" value="HATPase_C_sf"/>
</dbReference>
<feature type="transmembrane region" description="Helical" evidence="1">
    <location>
        <begin position="761"/>
        <end position="783"/>
    </location>
</feature>
<dbReference type="SUPFAM" id="SSF63825">
    <property type="entry name" value="YWTD domain"/>
    <property type="match status" value="1"/>
</dbReference>
<reference evidence="3" key="1">
    <citation type="submission" date="2023-03" db="EMBL/GenBank/DDBJ databases">
        <title>Lomoglobus Profundus gen. nov., sp. nov., a novel member of the phylum Verrucomicrobia, isolated from deep-marine sediment of South China Sea.</title>
        <authorList>
            <person name="Ahmad T."/>
            <person name="Ishaq S.E."/>
            <person name="Wang F."/>
        </authorList>
    </citation>
    <scope>NUCLEOTIDE SEQUENCE</scope>
    <source>
        <strain evidence="3">LMO-M01</strain>
    </source>
</reference>
<dbReference type="Gene3D" id="3.30.565.10">
    <property type="entry name" value="Histidine kinase-like ATPase, C-terminal domain"/>
    <property type="match status" value="1"/>
</dbReference>
<dbReference type="Proteomes" id="UP001218638">
    <property type="component" value="Chromosome"/>
</dbReference>
<dbReference type="Pfam" id="PF06580">
    <property type="entry name" value="His_kinase"/>
    <property type="match status" value="1"/>
</dbReference>
<dbReference type="InterPro" id="IPR050640">
    <property type="entry name" value="Bact_2-comp_sensor_kinase"/>
</dbReference>
<dbReference type="GO" id="GO:0000155">
    <property type="term" value="F:phosphorelay sensor kinase activity"/>
    <property type="evidence" value="ECO:0007669"/>
    <property type="project" value="InterPro"/>
</dbReference>
<dbReference type="InterPro" id="IPR010559">
    <property type="entry name" value="Sig_transdc_His_kin_internal"/>
</dbReference>
<keyword evidence="1" id="KW-0812">Transmembrane</keyword>
<accession>A0AAF0CG92</accession>
<dbReference type="InterPro" id="IPR013783">
    <property type="entry name" value="Ig-like_fold"/>
</dbReference>
<evidence type="ECO:0000313" key="3">
    <source>
        <dbReference type="EMBL" id="WED63302.1"/>
    </source>
</evidence>
<keyword evidence="3" id="KW-0808">Transferase</keyword>